<keyword evidence="2" id="KW-1185">Reference proteome</keyword>
<sequence length="101" mass="10688">MPNMMGQGQPMGPAQGMMMAATGYVAGRGLLGGLFRHPLVMLAAGIAAGYYIHKHQDELVQMLSKASGMGKDFLLQQKENLADLVEEAKEKEAQPGGDAQG</sequence>
<comment type="caution">
    <text evidence="1">The sequence shown here is derived from an EMBL/GenBank/DDBJ whole genome shotgun (WGS) entry which is preliminary data.</text>
</comment>
<evidence type="ECO:0000313" key="1">
    <source>
        <dbReference type="EMBL" id="TCJ11635.1"/>
    </source>
</evidence>
<accession>A0A4R1B6N1</accession>
<reference evidence="1 2" key="1">
    <citation type="submission" date="2019-03" db="EMBL/GenBank/DDBJ databases">
        <title>Genome sequence of Thiobacillaceae bacterium LSR1, a sulfur-oxidizing bacterium isolated from freshwater sediment.</title>
        <authorList>
            <person name="Li S."/>
        </authorList>
    </citation>
    <scope>NUCLEOTIDE SEQUENCE [LARGE SCALE GENOMIC DNA]</scope>
    <source>
        <strain evidence="1 2">LSR1</strain>
    </source>
</reference>
<gene>
    <name evidence="1" type="ORF">EZJ19_15265</name>
</gene>
<organism evidence="1 2">
    <name type="scientific">Parasulfuritortus cantonensis</name>
    <dbReference type="NCBI Taxonomy" id="2528202"/>
    <lineage>
        <taxon>Bacteria</taxon>
        <taxon>Pseudomonadati</taxon>
        <taxon>Pseudomonadota</taxon>
        <taxon>Betaproteobacteria</taxon>
        <taxon>Nitrosomonadales</taxon>
        <taxon>Thiobacillaceae</taxon>
        <taxon>Parasulfuritortus</taxon>
    </lineage>
</organism>
<dbReference type="EMBL" id="SJZB01000052">
    <property type="protein sequence ID" value="TCJ11635.1"/>
    <property type="molecule type" value="Genomic_DNA"/>
</dbReference>
<dbReference type="AlphaFoldDB" id="A0A4R1B6N1"/>
<dbReference type="OrthoDB" id="5570125at2"/>
<protein>
    <submittedName>
        <fullName evidence="1">Uncharacterized protein</fullName>
    </submittedName>
</protein>
<name>A0A4R1B6N1_9PROT</name>
<evidence type="ECO:0000313" key="2">
    <source>
        <dbReference type="Proteomes" id="UP000295443"/>
    </source>
</evidence>
<dbReference type="Proteomes" id="UP000295443">
    <property type="component" value="Unassembled WGS sequence"/>
</dbReference>
<proteinExistence type="predicted"/>